<dbReference type="AntiFam" id="ANF00072">
    <property type="entry name" value="Shadow ORF (opposite TypA)"/>
</dbReference>
<sequence>MARGVDDIDAMIAPERCSCSRSNGDAALLFLHHVVHHGATFVHFTDLVCLTRVIQHALGGGRFARIDVGHNANVAVTL</sequence>
<evidence type="ECO:0000313" key="1">
    <source>
        <dbReference type="EMBL" id="CAB4766225.1"/>
    </source>
</evidence>
<proteinExistence type="predicted"/>
<reference evidence="1" key="1">
    <citation type="submission" date="2020-05" db="EMBL/GenBank/DDBJ databases">
        <authorList>
            <person name="Chiriac C."/>
            <person name="Salcher M."/>
            <person name="Ghai R."/>
            <person name="Kavagutti S V."/>
        </authorList>
    </citation>
    <scope>NUCLEOTIDE SEQUENCE</scope>
</reference>
<organism evidence="1">
    <name type="scientific">freshwater metagenome</name>
    <dbReference type="NCBI Taxonomy" id="449393"/>
    <lineage>
        <taxon>unclassified sequences</taxon>
        <taxon>metagenomes</taxon>
        <taxon>ecological metagenomes</taxon>
    </lineage>
</organism>
<dbReference type="AlphaFoldDB" id="A0A6J6V564"/>
<protein>
    <submittedName>
        <fullName evidence="1">Unannotated protein</fullName>
    </submittedName>
</protein>
<gene>
    <name evidence="1" type="ORF">UFOPK2872_00879</name>
</gene>
<accession>A0A6J6V564</accession>
<name>A0A6J6V564_9ZZZZ</name>
<dbReference type="EMBL" id="CAEZZM010000104">
    <property type="protein sequence ID" value="CAB4766225.1"/>
    <property type="molecule type" value="Genomic_DNA"/>
</dbReference>